<dbReference type="InterPro" id="IPR011603">
    <property type="entry name" value="2oxoglutarate_DH_E1"/>
</dbReference>
<evidence type="ECO:0000259" key="4">
    <source>
        <dbReference type="Pfam" id="PF00676"/>
    </source>
</evidence>
<evidence type="ECO:0000313" key="5">
    <source>
        <dbReference type="EMBL" id="SVB41152.1"/>
    </source>
</evidence>
<organism evidence="5">
    <name type="scientific">marine metagenome</name>
    <dbReference type="NCBI Taxonomy" id="408172"/>
    <lineage>
        <taxon>unclassified sequences</taxon>
        <taxon>metagenomes</taxon>
        <taxon>ecological metagenomes</taxon>
    </lineage>
</organism>
<dbReference type="Gene3D" id="3.40.50.970">
    <property type="match status" value="1"/>
</dbReference>
<dbReference type="GO" id="GO:0004591">
    <property type="term" value="F:oxoglutarate dehydrogenase (succinyl-transferring) activity"/>
    <property type="evidence" value="ECO:0007669"/>
    <property type="project" value="TreeGrafter"/>
</dbReference>
<dbReference type="InterPro" id="IPR001017">
    <property type="entry name" value="DH_E1"/>
</dbReference>
<feature type="non-terminal residue" evidence="5">
    <location>
        <position position="589"/>
    </location>
</feature>
<dbReference type="GO" id="GO:0030976">
    <property type="term" value="F:thiamine pyrophosphate binding"/>
    <property type="evidence" value="ECO:0007669"/>
    <property type="project" value="InterPro"/>
</dbReference>
<evidence type="ECO:0000256" key="2">
    <source>
        <dbReference type="ARBA" id="ARBA00023002"/>
    </source>
</evidence>
<accession>A0A382DSU2</accession>
<proteinExistence type="predicted"/>
<dbReference type="SUPFAM" id="SSF52518">
    <property type="entry name" value="Thiamin diphosphate-binding fold (THDP-binding)"/>
    <property type="match status" value="2"/>
</dbReference>
<dbReference type="EMBL" id="UINC01040785">
    <property type="protein sequence ID" value="SVB41152.1"/>
    <property type="molecule type" value="Genomic_DNA"/>
</dbReference>
<dbReference type="GO" id="GO:0045252">
    <property type="term" value="C:oxoglutarate dehydrogenase complex"/>
    <property type="evidence" value="ECO:0007669"/>
    <property type="project" value="TreeGrafter"/>
</dbReference>
<feature type="non-terminal residue" evidence="5">
    <location>
        <position position="1"/>
    </location>
</feature>
<dbReference type="GO" id="GO:0006099">
    <property type="term" value="P:tricarboxylic acid cycle"/>
    <property type="evidence" value="ECO:0007669"/>
    <property type="project" value="TreeGrafter"/>
</dbReference>
<name>A0A382DSU2_9ZZZZ</name>
<comment type="cofactor">
    <cofactor evidence="1">
        <name>thiamine diphosphate</name>
        <dbReference type="ChEBI" id="CHEBI:58937"/>
    </cofactor>
</comment>
<keyword evidence="3" id="KW-0786">Thiamine pyrophosphate</keyword>
<sequence>LSDPDSVGLDLVDFFQSQDFKNILSNLSTEKNTFNDTTNIVESNDEIIKIENLRKNGHKYAHLDPLSIHPVPDININTNGKTKKIKELYTSNIGYEFYHLDNQDEINWLIDNIEHSNNTQQSYDQQINLLNRITEIDTFEEFLSKHFPAKKWFSIQGEDSLIPMLDKLIELSEKDKKEYITLGMQHRGRISVMATLFQLPYSEVFSYLKEGKVSNTNNDPYAGWMQDVLYHYGSETLHNNIKIKLLDNPSHLELASPVVNGYLKSIQENIIKNNAVKKSMSIITHGDASFSGQGIVSELFNMKNLKPYDIGGTIHIVVNNQIGFTTNPEETKSNGYCTDIAKAYNIPIIHVNADDVESCINVAHLSYQYKMAFQKDILIDLVGYRRHGHNEGDEPSFTQPLMYKKISNHPHLKEIYKNKLINIHGNDIEKLTNQYTQKWDQILEAELENPNNGTVSKKHQELIKSNKEISNEYNNAPTSISLNTFTDLNHKIFEIPYDFTINNRLKRILERKQNIIETKSKLDWSHAELLALGSIIKDGKNIRLTGQDTERGTFSQRHAVLHNINNGNQFIPLNHLYPEQSKIMIKNSP</sequence>
<evidence type="ECO:0000256" key="1">
    <source>
        <dbReference type="ARBA" id="ARBA00001964"/>
    </source>
</evidence>
<dbReference type="InterPro" id="IPR029061">
    <property type="entry name" value="THDP-binding"/>
</dbReference>
<dbReference type="AlphaFoldDB" id="A0A382DSU2"/>
<reference evidence="5" key="1">
    <citation type="submission" date="2018-05" db="EMBL/GenBank/DDBJ databases">
        <authorList>
            <person name="Lanie J.A."/>
            <person name="Ng W.-L."/>
            <person name="Kazmierczak K.M."/>
            <person name="Andrzejewski T.M."/>
            <person name="Davidsen T.M."/>
            <person name="Wayne K.J."/>
            <person name="Tettelin H."/>
            <person name="Glass J.I."/>
            <person name="Rusch D."/>
            <person name="Podicherti R."/>
            <person name="Tsui H.-C.T."/>
            <person name="Winkler M.E."/>
        </authorList>
    </citation>
    <scope>NUCLEOTIDE SEQUENCE</scope>
</reference>
<dbReference type="PANTHER" id="PTHR23152:SF4">
    <property type="entry name" value="2-OXOADIPATE DEHYDROGENASE COMPLEX COMPONENT E1"/>
    <property type="match status" value="1"/>
</dbReference>
<dbReference type="Pfam" id="PF00676">
    <property type="entry name" value="E1_dh"/>
    <property type="match status" value="1"/>
</dbReference>
<protein>
    <recommendedName>
        <fullName evidence="4">Dehydrogenase E1 component domain-containing protein</fullName>
    </recommendedName>
</protein>
<evidence type="ECO:0000256" key="3">
    <source>
        <dbReference type="ARBA" id="ARBA00023052"/>
    </source>
</evidence>
<dbReference type="Gene3D" id="3.40.50.12470">
    <property type="match status" value="1"/>
</dbReference>
<keyword evidence="2" id="KW-0560">Oxidoreductase</keyword>
<dbReference type="PANTHER" id="PTHR23152">
    <property type="entry name" value="2-OXOGLUTARATE DEHYDROGENASE"/>
    <property type="match status" value="1"/>
</dbReference>
<gene>
    <name evidence="5" type="ORF">METZ01_LOCUS194006</name>
</gene>
<feature type="domain" description="Dehydrogenase E1 component" evidence="4">
    <location>
        <begin position="163"/>
        <end position="442"/>
    </location>
</feature>
<dbReference type="GO" id="GO:0005829">
    <property type="term" value="C:cytosol"/>
    <property type="evidence" value="ECO:0007669"/>
    <property type="project" value="TreeGrafter"/>
</dbReference>